<reference evidence="1 2" key="1">
    <citation type="submission" date="2021-06" db="EMBL/GenBank/DDBJ databases">
        <title>Differences between aerobic and microaerobic xylene degrading microbial communities.</title>
        <authorList>
            <person name="Banerjee S."/>
            <person name="Tancsics A."/>
        </authorList>
    </citation>
    <scope>NUCLEOTIDE SEQUENCE [LARGE SCALE GENOMIC DNA]</scope>
    <source>
        <strain evidence="1 2">MAP12</strain>
    </source>
</reference>
<dbReference type="RefSeq" id="WP_217679942.1">
    <property type="nucleotide sequence ID" value="NZ_JAHRGL010000011.1"/>
</dbReference>
<accession>A0ABS6MT89</accession>
<comment type="caution">
    <text evidence="1">The sequence shown here is derived from an EMBL/GenBank/DDBJ whole genome shotgun (WGS) entry which is preliminary data.</text>
</comment>
<organism evidence="1 2">
    <name type="scientific">Geopseudomonas aromaticivorans</name>
    <dbReference type="NCBI Taxonomy" id="2849492"/>
    <lineage>
        <taxon>Bacteria</taxon>
        <taxon>Pseudomonadati</taxon>
        <taxon>Pseudomonadota</taxon>
        <taxon>Gammaproteobacteria</taxon>
        <taxon>Pseudomonadales</taxon>
        <taxon>Pseudomonadaceae</taxon>
        <taxon>Geopseudomonas</taxon>
    </lineage>
</organism>
<sequence>MRKTKLTKAARDRECQVRLPDICNGNPETVVLAHYRMAGICGTGMKPHDLLGAWACSACHDEIDRRTRRMPVEDARLYHLEGMVRTLTTLIAEGAVKA</sequence>
<dbReference type="EMBL" id="JAHRGL010000011">
    <property type="protein sequence ID" value="MBV2132031.1"/>
    <property type="molecule type" value="Genomic_DNA"/>
</dbReference>
<evidence type="ECO:0000313" key="1">
    <source>
        <dbReference type="EMBL" id="MBV2132031.1"/>
    </source>
</evidence>
<dbReference type="Pfam" id="PF07102">
    <property type="entry name" value="YbcO"/>
    <property type="match status" value="1"/>
</dbReference>
<dbReference type="InterPro" id="IPR010774">
    <property type="entry name" value="YbcO"/>
</dbReference>
<gene>
    <name evidence="1" type="ORF">KRX52_04370</name>
</gene>
<evidence type="ECO:0000313" key="2">
    <source>
        <dbReference type="Proteomes" id="UP000813068"/>
    </source>
</evidence>
<keyword evidence="2" id="KW-1185">Reference proteome</keyword>
<dbReference type="Proteomes" id="UP000813068">
    <property type="component" value="Unassembled WGS sequence"/>
</dbReference>
<name>A0ABS6MT89_9GAMM</name>
<proteinExistence type="predicted"/>
<protein>
    <submittedName>
        <fullName evidence="1">DUF1364 domain-containing protein</fullName>
    </submittedName>
</protein>